<reference evidence="11" key="1">
    <citation type="journal article" date="2020" name="bioRxiv">
        <title>Hybrid origin of Populus tomentosa Carr. identified through genome sequencing and phylogenomic analysis.</title>
        <authorList>
            <person name="An X."/>
            <person name="Gao K."/>
            <person name="Chen Z."/>
            <person name="Li J."/>
            <person name="Yang X."/>
            <person name="Yang X."/>
            <person name="Zhou J."/>
            <person name="Guo T."/>
            <person name="Zhao T."/>
            <person name="Huang S."/>
            <person name="Miao D."/>
            <person name="Khan W.U."/>
            <person name="Rao P."/>
            <person name="Ye M."/>
            <person name="Lei B."/>
            <person name="Liao W."/>
            <person name="Wang J."/>
            <person name="Ji L."/>
            <person name="Li Y."/>
            <person name="Guo B."/>
            <person name="Mustafa N.S."/>
            <person name="Li S."/>
            <person name="Yun Q."/>
            <person name="Keller S.R."/>
            <person name="Mao J."/>
            <person name="Zhang R."/>
            <person name="Strauss S.H."/>
        </authorList>
    </citation>
    <scope>NUCLEOTIDE SEQUENCE</scope>
    <source>
        <strain evidence="11">GM15</strain>
        <tissue evidence="11">Leaf</tissue>
    </source>
</reference>
<dbReference type="AlphaFoldDB" id="A0A8X7Y0Q6"/>
<dbReference type="SMART" id="SM00046">
    <property type="entry name" value="DAGKc"/>
    <property type="match status" value="1"/>
</dbReference>
<keyword evidence="12" id="KW-1185">Reference proteome</keyword>
<evidence type="ECO:0000313" key="11">
    <source>
        <dbReference type="EMBL" id="KAG6740802.1"/>
    </source>
</evidence>
<evidence type="ECO:0000256" key="7">
    <source>
        <dbReference type="ARBA" id="ARBA00022840"/>
    </source>
</evidence>
<dbReference type="EC" id="2.7.1.107" evidence="9"/>
<keyword evidence="8" id="KW-0346">Stress response</keyword>
<evidence type="ECO:0000256" key="6">
    <source>
        <dbReference type="ARBA" id="ARBA00022821"/>
    </source>
</evidence>
<keyword evidence="3 9" id="KW-0808">Transferase</keyword>
<protein>
    <recommendedName>
        <fullName evidence="9">Diacylglycerol kinase</fullName>
        <shortName evidence="9">DAG kinase</shortName>
        <ecNumber evidence="9">2.7.1.107</ecNumber>
    </recommendedName>
</protein>
<comment type="caution">
    <text evidence="11">The sequence shown here is derived from an EMBL/GenBank/DDBJ whole genome shotgun (WGS) entry which is preliminary data.</text>
</comment>
<dbReference type="GO" id="GO:0006952">
    <property type="term" value="P:defense response"/>
    <property type="evidence" value="ECO:0007669"/>
    <property type="project" value="UniProtKB-KW"/>
</dbReference>
<dbReference type="FunFam" id="3.40.50.10330:FF:000023">
    <property type="entry name" value="diacylglycerol kinase"/>
    <property type="match status" value="1"/>
</dbReference>
<dbReference type="InterPro" id="IPR000756">
    <property type="entry name" value="Diacylglycerol_kin_accessory"/>
</dbReference>
<keyword evidence="6" id="KW-0611">Plant defense</keyword>
<comment type="subunit">
    <text evidence="2">Monomer.</text>
</comment>
<proteinExistence type="inferred from homology"/>
<comment type="catalytic activity">
    <reaction evidence="9">
        <text>a 1,2-diacyl-sn-glycerol + ATP = a 1,2-diacyl-sn-glycero-3-phosphate + ADP + H(+)</text>
        <dbReference type="Rhea" id="RHEA:10272"/>
        <dbReference type="ChEBI" id="CHEBI:15378"/>
        <dbReference type="ChEBI" id="CHEBI:17815"/>
        <dbReference type="ChEBI" id="CHEBI:30616"/>
        <dbReference type="ChEBI" id="CHEBI:58608"/>
        <dbReference type="ChEBI" id="CHEBI:456216"/>
        <dbReference type="EC" id="2.7.1.107"/>
    </reaction>
</comment>
<dbReference type="GO" id="GO:0005524">
    <property type="term" value="F:ATP binding"/>
    <property type="evidence" value="ECO:0007669"/>
    <property type="project" value="UniProtKB-KW"/>
</dbReference>
<dbReference type="PANTHER" id="PTHR11255">
    <property type="entry name" value="DIACYLGLYCEROL KINASE"/>
    <property type="match status" value="1"/>
</dbReference>
<evidence type="ECO:0000259" key="10">
    <source>
        <dbReference type="PROSITE" id="PS50146"/>
    </source>
</evidence>
<organism evidence="11 12">
    <name type="scientific">Populus tomentosa</name>
    <name type="common">Chinese white poplar</name>
    <dbReference type="NCBI Taxonomy" id="118781"/>
    <lineage>
        <taxon>Eukaryota</taxon>
        <taxon>Viridiplantae</taxon>
        <taxon>Streptophyta</taxon>
        <taxon>Embryophyta</taxon>
        <taxon>Tracheophyta</taxon>
        <taxon>Spermatophyta</taxon>
        <taxon>Magnoliopsida</taxon>
        <taxon>eudicotyledons</taxon>
        <taxon>Gunneridae</taxon>
        <taxon>Pentapetalae</taxon>
        <taxon>rosids</taxon>
        <taxon>fabids</taxon>
        <taxon>Malpighiales</taxon>
        <taxon>Salicaceae</taxon>
        <taxon>Saliceae</taxon>
        <taxon>Populus</taxon>
    </lineage>
</organism>
<evidence type="ECO:0000256" key="3">
    <source>
        <dbReference type="ARBA" id="ARBA00022679"/>
    </source>
</evidence>
<dbReference type="InterPro" id="IPR037607">
    <property type="entry name" value="DGK"/>
</dbReference>
<sequence length="575" mass="63884">MDSPTASTTEGSTARIVTSRSSVIESIRGCGLSGLRVNKEDLKRKLSMPKYLRHAIRDSINSKDVNAAADRYREGNSAGREEAPEGPMVVFVNSKSGGRHGPELKERLQQLMGEEQVFDLSDVRPNEFVEYGLGCLEKLAGLGDFCAKDTRDKLRILVAGGDGTVGWVLGSLTELHRQGREPVPPVAVIPLGTGNDLSRSFGWGGSFPFAWKSAVKRSLLRAITGPVCRLDRNPYSWESHNVGTIVAILWLGDTSLCINFAADVFPDLPLLSTRFLRAVLILSVKMCWHLLMSVPRGEVVDPPHSLKSTDECSLDQVLSLSRARMTFGWVSLLYRPMLVNRIEGRISNLSGNGLTIEGELPEKVNCYEGVFYNYFSIGMDAQVAYGFHHLRNEKPYLAQGPISNKLIYSGYTCTQGWFLTPCISDPSLRGLKNIIRMHVKKVNCSEWEQIPVPKSVRAIVALNLHSYASGRNPWGSPKPEYLEKKGFVEAHVDDGLLEIFGLKQGWHASFVMVELISAKHIAQAAAIRLEVRGGEWKDAFMQMDGEPWKQPMSKEYSSFVEIKRVPFHSLMVNGD</sequence>
<evidence type="ECO:0000256" key="4">
    <source>
        <dbReference type="ARBA" id="ARBA00022741"/>
    </source>
</evidence>
<comment type="similarity">
    <text evidence="1 9">Belongs to the eukaryotic diacylglycerol kinase family.</text>
</comment>
<keyword evidence="5 9" id="KW-0418">Kinase</keyword>
<gene>
    <name evidence="11" type="ORF">POTOM_056271</name>
</gene>
<dbReference type="GO" id="GO:0004143">
    <property type="term" value="F:ATP-dependent diacylglycerol kinase activity"/>
    <property type="evidence" value="ECO:0007669"/>
    <property type="project" value="UniProtKB-EC"/>
</dbReference>
<dbReference type="GO" id="GO:0016020">
    <property type="term" value="C:membrane"/>
    <property type="evidence" value="ECO:0007669"/>
    <property type="project" value="TreeGrafter"/>
</dbReference>
<evidence type="ECO:0000256" key="9">
    <source>
        <dbReference type="RuleBase" id="RU361128"/>
    </source>
</evidence>
<dbReference type="EMBL" id="JAAWWB010000035">
    <property type="protein sequence ID" value="KAG6740802.1"/>
    <property type="molecule type" value="Genomic_DNA"/>
</dbReference>
<dbReference type="Pfam" id="PF00781">
    <property type="entry name" value="DAGK_cat"/>
    <property type="match status" value="1"/>
</dbReference>
<accession>A0A8X7Y0Q6</accession>
<feature type="domain" description="DAGKc" evidence="10">
    <location>
        <begin position="83"/>
        <end position="239"/>
    </location>
</feature>
<evidence type="ECO:0000256" key="1">
    <source>
        <dbReference type="ARBA" id="ARBA00009280"/>
    </source>
</evidence>
<dbReference type="GO" id="GO:0007200">
    <property type="term" value="P:phospholipase C-activating G protein-coupled receptor signaling pathway"/>
    <property type="evidence" value="ECO:0007669"/>
    <property type="project" value="InterPro"/>
</dbReference>
<dbReference type="Pfam" id="PF00609">
    <property type="entry name" value="DAGK_acc"/>
    <property type="match status" value="1"/>
</dbReference>
<dbReference type="SMART" id="SM00045">
    <property type="entry name" value="DAGKa"/>
    <property type="match status" value="1"/>
</dbReference>
<dbReference type="FunFam" id="2.60.200.40:FF:000011">
    <property type="entry name" value="diacylglycerol kinase"/>
    <property type="match status" value="1"/>
</dbReference>
<evidence type="ECO:0000256" key="8">
    <source>
        <dbReference type="ARBA" id="ARBA00023016"/>
    </source>
</evidence>
<dbReference type="InterPro" id="IPR001206">
    <property type="entry name" value="Diacylglycerol_kinase_cat_dom"/>
</dbReference>
<evidence type="ECO:0000256" key="2">
    <source>
        <dbReference type="ARBA" id="ARBA00011245"/>
    </source>
</evidence>
<keyword evidence="4 9" id="KW-0547">Nucleotide-binding</keyword>
<dbReference type="PROSITE" id="PS50146">
    <property type="entry name" value="DAGK"/>
    <property type="match status" value="1"/>
</dbReference>
<dbReference type="OrthoDB" id="242257at2759"/>
<evidence type="ECO:0000313" key="12">
    <source>
        <dbReference type="Proteomes" id="UP000886885"/>
    </source>
</evidence>
<dbReference type="PANTHER" id="PTHR11255:SF80">
    <property type="entry name" value="EYE-SPECIFIC DIACYLGLYCEROL KINASE"/>
    <property type="match status" value="1"/>
</dbReference>
<name>A0A8X7Y0Q6_POPTO</name>
<dbReference type="Proteomes" id="UP000886885">
    <property type="component" value="Chromosome 18A"/>
</dbReference>
<keyword evidence="7 9" id="KW-0067">ATP-binding</keyword>
<evidence type="ECO:0000256" key="5">
    <source>
        <dbReference type="ARBA" id="ARBA00022777"/>
    </source>
</evidence>